<gene>
    <name evidence="4" type="primary">mprA_1</name>
    <name evidence="4" type="ORF">FF011L_15250</name>
</gene>
<organism evidence="4 5">
    <name type="scientific">Roseimaritima multifibrata</name>
    <dbReference type="NCBI Taxonomy" id="1930274"/>
    <lineage>
        <taxon>Bacteria</taxon>
        <taxon>Pseudomonadati</taxon>
        <taxon>Planctomycetota</taxon>
        <taxon>Planctomycetia</taxon>
        <taxon>Pirellulales</taxon>
        <taxon>Pirellulaceae</taxon>
        <taxon>Roseimaritima</taxon>
    </lineage>
</organism>
<feature type="modified residue" description="4-aspartylphosphate" evidence="2">
    <location>
        <position position="53"/>
    </location>
</feature>
<dbReference type="SMART" id="SM00448">
    <property type="entry name" value="REC"/>
    <property type="match status" value="1"/>
</dbReference>
<dbReference type="Pfam" id="PF00072">
    <property type="entry name" value="Response_reg"/>
    <property type="match status" value="1"/>
</dbReference>
<evidence type="ECO:0000259" key="3">
    <source>
        <dbReference type="PROSITE" id="PS50110"/>
    </source>
</evidence>
<proteinExistence type="predicted"/>
<dbReference type="OrthoDB" id="280492at2"/>
<dbReference type="CDD" id="cd00156">
    <property type="entry name" value="REC"/>
    <property type="match status" value="1"/>
</dbReference>
<dbReference type="GO" id="GO:0000160">
    <property type="term" value="P:phosphorelay signal transduction system"/>
    <property type="evidence" value="ECO:0007669"/>
    <property type="project" value="InterPro"/>
</dbReference>
<sequence>MTPRLLISDDDQALRQSLAEAMERIGFEVILAADGQEAFEVLAVTPVHLALVDVHMPRLSGLQLIERLRESQLQLPCILMSAALDESIRHEAAAMRVFRIIGKPFRLAEIAKTVQLGLAEHYGWAG</sequence>
<evidence type="ECO:0000313" key="4">
    <source>
        <dbReference type="EMBL" id="QDS92776.1"/>
    </source>
</evidence>
<dbReference type="SUPFAM" id="SSF52172">
    <property type="entry name" value="CheY-like"/>
    <property type="match status" value="1"/>
</dbReference>
<feature type="domain" description="Response regulatory" evidence="3">
    <location>
        <begin position="4"/>
        <end position="118"/>
    </location>
</feature>
<dbReference type="PANTHER" id="PTHR44591">
    <property type="entry name" value="STRESS RESPONSE REGULATOR PROTEIN 1"/>
    <property type="match status" value="1"/>
</dbReference>
<dbReference type="InterPro" id="IPR011006">
    <property type="entry name" value="CheY-like_superfamily"/>
</dbReference>
<dbReference type="EMBL" id="CP036262">
    <property type="protein sequence ID" value="QDS92776.1"/>
    <property type="molecule type" value="Genomic_DNA"/>
</dbReference>
<name>A0A517MD71_9BACT</name>
<dbReference type="InterPro" id="IPR050595">
    <property type="entry name" value="Bact_response_regulator"/>
</dbReference>
<evidence type="ECO:0000313" key="5">
    <source>
        <dbReference type="Proteomes" id="UP000320672"/>
    </source>
</evidence>
<dbReference type="Proteomes" id="UP000320672">
    <property type="component" value="Chromosome"/>
</dbReference>
<dbReference type="InterPro" id="IPR001789">
    <property type="entry name" value="Sig_transdc_resp-reg_receiver"/>
</dbReference>
<evidence type="ECO:0000256" key="1">
    <source>
        <dbReference type="ARBA" id="ARBA00022553"/>
    </source>
</evidence>
<keyword evidence="1 2" id="KW-0597">Phosphoprotein</keyword>
<keyword evidence="5" id="KW-1185">Reference proteome</keyword>
<accession>A0A517MD71</accession>
<dbReference type="PROSITE" id="PS50110">
    <property type="entry name" value="RESPONSE_REGULATORY"/>
    <property type="match status" value="1"/>
</dbReference>
<dbReference type="PANTHER" id="PTHR44591:SF23">
    <property type="entry name" value="CHEY SUBFAMILY"/>
    <property type="match status" value="1"/>
</dbReference>
<reference evidence="4 5" key="1">
    <citation type="submission" date="2019-02" db="EMBL/GenBank/DDBJ databases">
        <title>Deep-cultivation of Planctomycetes and their phenomic and genomic characterization uncovers novel biology.</title>
        <authorList>
            <person name="Wiegand S."/>
            <person name="Jogler M."/>
            <person name="Boedeker C."/>
            <person name="Pinto D."/>
            <person name="Vollmers J."/>
            <person name="Rivas-Marin E."/>
            <person name="Kohn T."/>
            <person name="Peeters S.H."/>
            <person name="Heuer A."/>
            <person name="Rast P."/>
            <person name="Oberbeckmann S."/>
            <person name="Bunk B."/>
            <person name="Jeske O."/>
            <person name="Meyerdierks A."/>
            <person name="Storesund J.E."/>
            <person name="Kallscheuer N."/>
            <person name="Luecker S."/>
            <person name="Lage O.M."/>
            <person name="Pohl T."/>
            <person name="Merkel B.J."/>
            <person name="Hornburger P."/>
            <person name="Mueller R.-W."/>
            <person name="Bruemmer F."/>
            <person name="Labrenz M."/>
            <person name="Spormann A.M."/>
            <person name="Op den Camp H."/>
            <person name="Overmann J."/>
            <person name="Amann R."/>
            <person name="Jetten M.S.M."/>
            <person name="Mascher T."/>
            <person name="Medema M.H."/>
            <person name="Devos D.P."/>
            <person name="Kaster A.-K."/>
            <person name="Ovreas L."/>
            <person name="Rohde M."/>
            <person name="Galperin M.Y."/>
            <person name="Jogler C."/>
        </authorList>
    </citation>
    <scope>NUCLEOTIDE SEQUENCE [LARGE SCALE GENOMIC DNA]</scope>
    <source>
        <strain evidence="4 5">FF011L</strain>
    </source>
</reference>
<evidence type="ECO:0000256" key="2">
    <source>
        <dbReference type="PROSITE-ProRule" id="PRU00169"/>
    </source>
</evidence>
<dbReference type="RefSeq" id="WP_145350977.1">
    <property type="nucleotide sequence ID" value="NZ_CP036262.1"/>
</dbReference>
<dbReference type="KEGG" id="rml:FF011L_15250"/>
<dbReference type="AlphaFoldDB" id="A0A517MD71"/>
<protein>
    <submittedName>
        <fullName evidence="4">Response regulator MprA</fullName>
    </submittedName>
</protein>
<dbReference type="Gene3D" id="3.40.50.2300">
    <property type="match status" value="1"/>
</dbReference>